<dbReference type="PANTHER" id="PTHR11161:SF0">
    <property type="entry name" value="O-ACYLTRANSFERASE LIKE PROTEIN"/>
    <property type="match status" value="1"/>
</dbReference>
<accession>A0A814N5B1</accession>
<keyword evidence="1" id="KW-0472">Membrane</keyword>
<reference evidence="2" key="1">
    <citation type="submission" date="2021-02" db="EMBL/GenBank/DDBJ databases">
        <authorList>
            <person name="Nowell W R."/>
        </authorList>
    </citation>
    <scope>NUCLEOTIDE SEQUENCE</scope>
</reference>
<organism evidence="2 4">
    <name type="scientific">Didymodactylos carnosus</name>
    <dbReference type="NCBI Taxonomy" id="1234261"/>
    <lineage>
        <taxon>Eukaryota</taxon>
        <taxon>Metazoa</taxon>
        <taxon>Spiralia</taxon>
        <taxon>Gnathifera</taxon>
        <taxon>Rotifera</taxon>
        <taxon>Eurotatoria</taxon>
        <taxon>Bdelloidea</taxon>
        <taxon>Philodinida</taxon>
        <taxon>Philodinidae</taxon>
        <taxon>Didymodactylos</taxon>
    </lineage>
</organism>
<dbReference type="Proteomes" id="UP000663829">
    <property type="component" value="Unassembled WGS sequence"/>
</dbReference>
<protein>
    <submittedName>
        <fullName evidence="2">Uncharacterized protein</fullName>
    </submittedName>
</protein>
<feature type="transmembrane region" description="Helical" evidence="1">
    <location>
        <begin position="210"/>
        <end position="233"/>
    </location>
</feature>
<feature type="transmembrane region" description="Helical" evidence="1">
    <location>
        <begin position="59"/>
        <end position="79"/>
    </location>
</feature>
<evidence type="ECO:0000313" key="3">
    <source>
        <dbReference type="EMBL" id="CAF3852604.1"/>
    </source>
</evidence>
<dbReference type="OrthoDB" id="10010847at2759"/>
<feature type="transmembrane region" description="Helical" evidence="1">
    <location>
        <begin position="170"/>
        <end position="190"/>
    </location>
</feature>
<sequence length="256" mass="29990">MNLLKEDVQFHPLIGLNYTQVNVYFEFNNLVSLLINETLVTNDLNYIRSSIMLRTHFKYFYFPLHMRYGSFIVGSLLAVKLLLSRQNIQNNNTDNRFKKLIYCLLTFCLFLSIICQLKITQFKLSEIIVTILMCSIRQLVSIIFAFLLYTTLVDKQHPYYKKYLKKLLSSHLFTLLAKLSYSVYLLHSRIASDLVYKGPLNKLLIVHTDLATAICFMFTLIISLLIGCIWHCFVEQPFIRLTNNLFHFATSPLKDE</sequence>
<dbReference type="Proteomes" id="UP000681722">
    <property type="component" value="Unassembled WGS sequence"/>
</dbReference>
<dbReference type="InterPro" id="IPR052728">
    <property type="entry name" value="O2_lipid_transport_reg"/>
</dbReference>
<proteinExistence type="predicted"/>
<feature type="transmembrane region" description="Helical" evidence="1">
    <location>
        <begin position="100"/>
        <end position="121"/>
    </location>
</feature>
<evidence type="ECO:0000313" key="4">
    <source>
        <dbReference type="Proteomes" id="UP000663829"/>
    </source>
</evidence>
<dbReference type="EMBL" id="CAJNOQ010005122">
    <property type="protein sequence ID" value="CAF1087083.1"/>
    <property type="molecule type" value="Genomic_DNA"/>
</dbReference>
<evidence type="ECO:0000256" key="1">
    <source>
        <dbReference type="SAM" id="Phobius"/>
    </source>
</evidence>
<keyword evidence="4" id="KW-1185">Reference proteome</keyword>
<feature type="transmembrane region" description="Helical" evidence="1">
    <location>
        <begin position="127"/>
        <end position="149"/>
    </location>
</feature>
<gene>
    <name evidence="2" type="ORF">GPM918_LOCUS18062</name>
    <name evidence="3" type="ORF">SRO942_LOCUS18059</name>
</gene>
<name>A0A814N5B1_9BILA</name>
<keyword evidence="1" id="KW-1133">Transmembrane helix</keyword>
<keyword evidence="1" id="KW-0812">Transmembrane</keyword>
<dbReference type="AlphaFoldDB" id="A0A814N5B1"/>
<comment type="caution">
    <text evidence="2">The sequence shown here is derived from an EMBL/GenBank/DDBJ whole genome shotgun (WGS) entry which is preliminary data.</text>
</comment>
<evidence type="ECO:0000313" key="2">
    <source>
        <dbReference type="EMBL" id="CAF1087083.1"/>
    </source>
</evidence>
<dbReference type="EMBL" id="CAJOBC010005122">
    <property type="protein sequence ID" value="CAF3852604.1"/>
    <property type="molecule type" value="Genomic_DNA"/>
</dbReference>
<dbReference type="PANTHER" id="PTHR11161">
    <property type="entry name" value="O-ACYLTRANSFERASE"/>
    <property type="match status" value="1"/>
</dbReference>